<dbReference type="InterPro" id="IPR043519">
    <property type="entry name" value="NT_sf"/>
</dbReference>
<evidence type="ECO:0000313" key="3">
    <source>
        <dbReference type="Proteomes" id="UP000231252"/>
    </source>
</evidence>
<dbReference type="CDD" id="cd05403">
    <property type="entry name" value="NT_KNTase_like"/>
    <property type="match status" value="1"/>
</dbReference>
<dbReference type="InterPro" id="IPR002934">
    <property type="entry name" value="Polymerase_NTP_transf_dom"/>
</dbReference>
<dbReference type="EMBL" id="PEYU01000080">
    <property type="protein sequence ID" value="PIS22119.1"/>
    <property type="molecule type" value="Genomic_DNA"/>
</dbReference>
<evidence type="ECO:0000313" key="2">
    <source>
        <dbReference type="EMBL" id="PIS22119.1"/>
    </source>
</evidence>
<dbReference type="SUPFAM" id="SSF81301">
    <property type="entry name" value="Nucleotidyltransferase"/>
    <property type="match status" value="1"/>
</dbReference>
<feature type="domain" description="Polymerase nucleotidyl transferase" evidence="1">
    <location>
        <begin position="4"/>
        <end position="54"/>
    </location>
</feature>
<sequence>MPQQDYDVFLFGSRATGTNKQWSDFDVGILGNHGQDVPAVAKFDIQDNLDRLNVPYIVGLVDFKGVTDNFKRLAFRKVVPWTN</sequence>
<dbReference type="Gene3D" id="3.30.460.10">
    <property type="entry name" value="Beta Polymerase, domain 2"/>
    <property type="match status" value="1"/>
</dbReference>
<accession>A0A2H0XD79</accession>
<comment type="caution">
    <text evidence="2">The sequence shown here is derived from an EMBL/GenBank/DDBJ whole genome shotgun (WGS) entry which is preliminary data.</text>
</comment>
<dbReference type="GO" id="GO:0016779">
    <property type="term" value="F:nucleotidyltransferase activity"/>
    <property type="evidence" value="ECO:0007669"/>
    <property type="project" value="InterPro"/>
</dbReference>
<gene>
    <name evidence="2" type="ORF">COT50_03655</name>
</gene>
<proteinExistence type="predicted"/>
<dbReference type="AlphaFoldDB" id="A0A2H0XD79"/>
<evidence type="ECO:0000259" key="1">
    <source>
        <dbReference type="Pfam" id="PF01909"/>
    </source>
</evidence>
<dbReference type="Pfam" id="PF01909">
    <property type="entry name" value="NTP_transf_2"/>
    <property type="match status" value="1"/>
</dbReference>
<reference evidence="3" key="1">
    <citation type="submission" date="2017-09" db="EMBL/GenBank/DDBJ databases">
        <title>Depth-based differentiation of microbial function through sediment-hosted aquifers and enrichment of novel symbionts in the deep terrestrial subsurface.</title>
        <authorList>
            <person name="Probst A.J."/>
            <person name="Ladd B."/>
            <person name="Jarett J.K."/>
            <person name="Geller-Mcgrath D.E."/>
            <person name="Sieber C.M.K."/>
            <person name="Emerson J.B."/>
            <person name="Anantharaman K."/>
            <person name="Thomas B.C."/>
            <person name="Malmstrom R."/>
            <person name="Stieglmeier M."/>
            <person name="Klingl A."/>
            <person name="Woyke T."/>
            <person name="Ryan C.M."/>
            <person name="Banfield J.F."/>
        </authorList>
    </citation>
    <scope>NUCLEOTIDE SEQUENCE [LARGE SCALE GENOMIC DNA]</scope>
</reference>
<protein>
    <recommendedName>
        <fullName evidence="1">Polymerase nucleotidyl transferase domain-containing protein</fullName>
    </recommendedName>
</protein>
<organism evidence="2 3">
    <name type="scientific">candidate division WWE3 bacterium CG08_land_8_20_14_0_20_41_10</name>
    <dbReference type="NCBI Taxonomy" id="1975085"/>
    <lineage>
        <taxon>Bacteria</taxon>
        <taxon>Katanobacteria</taxon>
    </lineage>
</organism>
<name>A0A2H0XD79_UNCKA</name>
<dbReference type="Proteomes" id="UP000231252">
    <property type="component" value="Unassembled WGS sequence"/>
</dbReference>